<reference evidence="7" key="1">
    <citation type="journal article" date="2015" name="Nature">
        <title>Complex archaea that bridge the gap between prokaryotes and eukaryotes.</title>
        <authorList>
            <person name="Spang A."/>
            <person name="Saw J.H."/>
            <person name="Jorgensen S.L."/>
            <person name="Zaremba-Niedzwiedzka K."/>
            <person name="Martijn J."/>
            <person name="Lind A.E."/>
            <person name="van Eijk R."/>
            <person name="Schleper C."/>
            <person name="Guy L."/>
            <person name="Ettema T.J."/>
        </authorList>
    </citation>
    <scope>NUCLEOTIDE SEQUENCE</scope>
</reference>
<dbReference type="PANTHER" id="PTHR23506:SF23">
    <property type="entry name" value="GH10249P"/>
    <property type="match status" value="1"/>
</dbReference>
<evidence type="ECO:0000256" key="5">
    <source>
        <dbReference type="ARBA" id="ARBA00023136"/>
    </source>
</evidence>
<feature type="transmembrane region" description="Helical" evidence="6">
    <location>
        <begin position="103"/>
        <end position="126"/>
    </location>
</feature>
<evidence type="ECO:0000256" key="3">
    <source>
        <dbReference type="ARBA" id="ARBA00022692"/>
    </source>
</evidence>
<feature type="transmembrane region" description="Helical" evidence="6">
    <location>
        <begin position="147"/>
        <end position="165"/>
    </location>
</feature>
<keyword evidence="3 6" id="KW-0812">Transmembrane</keyword>
<protein>
    <recommendedName>
        <fullName evidence="8">Major facilitator superfamily (MFS) profile domain-containing protein</fullName>
    </recommendedName>
</protein>
<dbReference type="AlphaFoldDB" id="A0A0F9H168"/>
<feature type="transmembrane region" description="Helical" evidence="6">
    <location>
        <begin position="267"/>
        <end position="287"/>
    </location>
</feature>
<feature type="transmembrane region" description="Helical" evidence="6">
    <location>
        <begin position="385"/>
        <end position="405"/>
    </location>
</feature>
<keyword evidence="2" id="KW-0813">Transport</keyword>
<feature type="transmembrane region" description="Helical" evidence="6">
    <location>
        <begin position="230"/>
        <end position="255"/>
    </location>
</feature>
<evidence type="ECO:0000256" key="6">
    <source>
        <dbReference type="SAM" id="Phobius"/>
    </source>
</evidence>
<comment type="caution">
    <text evidence="7">The sequence shown here is derived from an EMBL/GenBank/DDBJ whole genome shotgun (WGS) entry which is preliminary data.</text>
</comment>
<name>A0A0F9H168_9ZZZZ</name>
<sequence>MNNSSNSSLQDYQAWPIFMLAFIRLFYVSIFERALSNYLYFTIEIRESTLGLISSVGALTYIISPVLGQMLTKKIGMRNALILNSMLTPLLSGAQILYSAPWFLIICRIGIGLTMGLFWPNCLYLLSKWQQVSTAKKSKKNFALFNFSWNSGFIAGLLVGFMWAFSWSDYLTMIISWTLSFLLIPVSFFITKDSKKSPVSETKVIYQTEDPLSHLDIKEDLLINSHTPMIVFPILFSWLGIMHLAISKSIFMFGYPIILKVFDSPSYLTYLVQAGIQFTQLIGLTLINSMKVYTRKIASVLSILGLSIMAVTIVFIGNILYISIVIMCVGLLLGFIHGTSMKIMLEYGTAKNSTKYSIRNEILVGIGFGVTPIIAGYVAEVNVYYNYMYIIIVGLFLFISLLYISRNVKRNFIEKKFYR</sequence>
<dbReference type="InterPro" id="IPR036259">
    <property type="entry name" value="MFS_trans_sf"/>
</dbReference>
<dbReference type="Pfam" id="PF07690">
    <property type="entry name" value="MFS_1"/>
    <property type="match status" value="1"/>
</dbReference>
<organism evidence="7">
    <name type="scientific">marine sediment metagenome</name>
    <dbReference type="NCBI Taxonomy" id="412755"/>
    <lineage>
        <taxon>unclassified sequences</taxon>
        <taxon>metagenomes</taxon>
        <taxon>ecological metagenomes</taxon>
    </lineage>
</organism>
<evidence type="ECO:0000256" key="4">
    <source>
        <dbReference type="ARBA" id="ARBA00022989"/>
    </source>
</evidence>
<evidence type="ECO:0000256" key="1">
    <source>
        <dbReference type="ARBA" id="ARBA00004141"/>
    </source>
</evidence>
<dbReference type="InterPro" id="IPR011701">
    <property type="entry name" value="MFS"/>
</dbReference>
<feature type="transmembrane region" description="Helical" evidence="6">
    <location>
        <begin position="299"/>
        <end position="316"/>
    </location>
</feature>
<gene>
    <name evidence="7" type="ORF">LCGC14_1760810</name>
</gene>
<dbReference type="SUPFAM" id="SSF103473">
    <property type="entry name" value="MFS general substrate transporter"/>
    <property type="match status" value="1"/>
</dbReference>
<dbReference type="GO" id="GO:0022857">
    <property type="term" value="F:transmembrane transporter activity"/>
    <property type="evidence" value="ECO:0007669"/>
    <property type="project" value="InterPro"/>
</dbReference>
<dbReference type="InterPro" id="IPR050930">
    <property type="entry name" value="MFS_Vesicular_Transporter"/>
</dbReference>
<dbReference type="EMBL" id="LAZR01016380">
    <property type="protein sequence ID" value="KKM04779.1"/>
    <property type="molecule type" value="Genomic_DNA"/>
</dbReference>
<accession>A0A0F9H168</accession>
<dbReference type="Gene3D" id="1.20.1250.20">
    <property type="entry name" value="MFS general substrate transporter like domains"/>
    <property type="match status" value="1"/>
</dbReference>
<evidence type="ECO:0008006" key="8">
    <source>
        <dbReference type="Google" id="ProtNLM"/>
    </source>
</evidence>
<keyword evidence="5 6" id="KW-0472">Membrane</keyword>
<feature type="transmembrane region" description="Helical" evidence="6">
    <location>
        <begin position="171"/>
        <end position="190"/>
    </location>
</feature>
<evidence type="ECO:0000313" key="7">
    <source>
        <dbReference type="EMBL" id="KKM04779.1"/>
    </source>
</evidence>
<evidence type="ECO:0000256" key="2">
    <source>
        <dbReference type="ARBA" id="ARBA00022448"/>
    </source>
</evidence>
<comment type="subcellular location">
    <subcellularLocation>
        <location evidence="1">Membrane</location>
        <topology evidence="1">Multi-pass membrane protein</topology>
    </subcellularLocation>
</comment>
<feature type="transmembrane region" description="Helical" evidence="6">
    <location>
        <begin position="50"/>
        <end position="68"/>
    </location>
</feature>
<dbReference type="GO" id="GO:0016020">
    <property type="term" value="C:membrane"/>
    <property type="evidence" value="ECO:0007669"/>
    <property type="project" value="UniProtKB-SubCell"/>
</dbReference>
<keyword evidence="4 6" id="KW-1133">Transmembrane helix</keyword>
<feature type="transmembrane region" description="Helical" evidence="6">
    <location>
        <begin position="322"/>
        <end position="341"/>
    </location>
</feature>
<proteinExistence type="predicted"/>
<feature type="transmembrane region" description="Helical" evidence="6">
    <location>
        <begin position="362"/>
        <end position="379"/>
    </location>
</feature>
<feature type="transmembrane region" description="Helical" evidence="6">
    <location>
        <begin position="12"/>
        <end position="30"/>
    </location>
</feature>
<dbReference type="PANTHER" id="PTHR23506">
    <property type="entry name" value="GH10249P"/>
    <property type="match status" value="1"/>
</dbReference>